<dbReference type="SUPFAM" id="SSF55785">
    <property type="entry name" value="PYP-like sensor domain (PAS domain)"/>
    <property type="match status" value="2"/>
</dbReference>
<dbReference type="InterPro" id="IPR035965">
    <property type="entry name" value="PAS-like_dom_sf"/>
</dbReference>
<organism evidence="6 7">
    <name type="scientific">Pseudomyxococcus hansupus</name>
    <dbReference type="NCBI Taxonomy" id="1297742"/>
    <lineage>
        <taxon>Bacteria</taxon>
        <taxon>Pseudomonadati</taxon>
        <taxon>Myxococcota</taxon>
        <taxon>Myxococcia</taxon>
        <taxon>Myxococcales</taxon>
        <taxon>Cystobacterineae</taxon>
        <taxon>Myxococcaceae</taxon>
        <taxon>Pseudomyxococcus</taxon>
    </lineage>
</organism>
<dbReference type="InterPro" id="IPR029016">
    <property type="entry name" value="GAF-like_dom_sf"/>
</dbReference>
<dbReference type="CDD" id="cd00082">
    <property type="entry name" value="HisKA"/>
    <property type="match status" value="1"/>
</dbReference>
<dbReference type="Pfam" id="PF01590">
    <property type="entry name" value="GAF"/>
    <property type="match status" value="1"/>
</dbReference>
<keyword evidence="7" id="KW-1185">Reference proteome</keyword>
<dbReference type="InterPro" id="IPR003661">
    <property type="entry name" value="HisK_dim/P_dom"/>
</dbReference>
<dbReference type="PROSITE" id="PS50112">
    <property type="entry name" value="PAS"/>
    <property type="match status" value="1"/>
</dbReference>
<dbReference type="AlphaFoldDB" id="A0A0H4XQX7"/>
<dbReference type="PATRIC" id="fig|1297742.4.peg.7825"/>
<feature type="domain" description="PAS" evidence="5">
    <location>
        <begin position="434"/>
        <end position="505"/>
    </location>
</feature>
<dbReference type="SUPFAM" id="SSF47384">
    <property type="entry name" value="Homodimeric domain of signal transducing histidine kinase"/>
    <property type="match status" value="1"/>
</dbReference>
<dbReference type="SMART" id="SM00388">
    <property type="entry name" value="HisKA"/>
    <property type="match status" value="1"/>
</dbReference>
<protein>
    <recommendedName>
        <fullName evidence="2">histidine kinase</fullName>
        <ecNumber evidence="2">2.7.13.3</ecNumber>
    </recommendedName>
</protein>
<dbReference type="SUPFAM" id="SSF52172">
    <property type="entry name" value="CheY-like"/>
    <property type="match status" value="1"/>
</dbReference>
<dbReference type="PANTHER" id="PTHR44757">
    <property type="entry name" value="DIGUANYLATE CYCLASE DGCP"/>
    <property type="match status" value="1"/>
</dbReference>
<dbReference type="InterPro" id="IPR000014">
    <property type="entry name" value="PAS"/>
</dbReference>
<sequence>MPSSLEFVSGITLVPPDSPARELLSAAAARAGLRVVSGVEEASLALVDLTAPGGLAAGQALLAARSSAPPSLVVLAGQGEDSFATAQSLKPADVLTAPVPLHELAWRLQCAAERHVEREEQARSQEDLALLLELTADYAESSDVAALLHGVTRRLAEKLDIARATLVMLGRSADEGLIVATSDDPTLKNLRIDLSRYPEIREVMRTGNPVVMQEAATHPLLGDVERRAVAARGIHAIAALPLPIRGQVRGVLLLRATGRRRTFSPREIDFLTTVAHATAVALRSASVLEFVRGQTEAEKTARLAAEEQAASFKPYQLFFAHVSEGVAILDDKACVLSLNPSGAAMLDVQALEARGRHLHQVTQPVDENVLMELVTTASRGEARSGTDVEVCTGSGRRLTLSMSAAPLRDEEAATILSFRDVTDARRLEDELLQTKDFLERLIDSSVDAIIAADLKGRIILFNKGAEALCGYTAQEALGGLAVHQLYPPGVAKRVMAMIRAPEHGGKGRLSLIREELVHRSGERVPVNMTASIVYEGGREVFSVGIFTDMRARMQLERKLSDVETRLEESEKSAVIVALAGTAAHELNQPLTSVMGYAELLKRKLKEDDFAWKPVDIIYREAERMAEIVRKIGKITRYETKSYMGEQQILDLDKATSHED</sequence>
<dbReference type="Pfam" id="PF08448">
    <property type="entry name" value="PAS_4"/>
    <property type="match status" value="1"/>
</dbReference>
<dbReference type="InterPro" id="IPR013767">
    <property type="entry name" value="PAS_fold"/>
</dbReference>
<dbReference type="SMART" id="SM00091">
    <property type="entry name" value="PAS"/>
    <property type="match status" value="2"/>
</dbReference>
<name>A0A0H4XQX7_9BACT</name>
<dbReference type="RefSeq" id="WP_002637970.1">
    <property type="nucleotide sequence ID" value="NZ_CP012109.1"/>
</dbReference>
<evidence type="ECO:0000313" key="6">
    <source>
        <dbReference type="EMBL" id="AKQ70777.1"/>
    </source>
</evidence>
<dbReference type="SUPFAM" id="SSF55781">
    <property type="entry name" value="GAF domain-like"/>
    <property type="match status" value="1"/>
</dbReference>
<dbReference type="InterPro" id="IPR052155">
    <property type="entry name" value="Biofilm_reg_signaling"/>
</dbReference>
<evidence type="ECO:0000256" key="3">
    <source>
        <dbReference type="ARBA" id="ARBA00022679"/>
    </source>
</evidence>
<dbReference type="Proteomes" id="UP000009026">
    <property type="component" value="Chromosome"/>
</dbReference>
<dbReference type="GO" id="GO:0006355">
    <property type="term" value="P:regulation of DNA-templated transcription"/>
    <property type="evidence" value="ECO:0007669"/>
    <property type="project" value="InterPro"/>
</dbReference>
<dbReference type="EMBL" id="CP012109">
    <property type="protein sequence ID" value="AKQ70777.1"/>
    <property type="molecule type" value="Genomic_DNA"/>
</dbReference>
<dbReference type="eggNOG" id="COG2203">
    <property type="taxonomic scope" value="Bacteria"/>
</dbReference>
<dbReference type="STRING" id="1297742.A176_007689"/>
<gene>
    <name evidence="6" type="ORF">A176_007689</name>
</gene>
<dbReference type="eggNOG" id="COG5000">
    <property type="taxonomic scope" value="Bacteria"/>
</dbReference>
<evidence type="ECO:0000256" key="1">
    <source>
        <dbReference type="ARBA" id="ARBA00000085"/>
    </source>
</evidence>
<dbReference type="NCBIfam" id="TIGR00229">
    <property type="entry name" value="sensory_box"/>
    <property type="match status" value="2"/>
</dbReference>
<dbReference type="InterPro" id="IPR013656">
    <property type="entry name" value="PAS_4"/>
</dbReference>
<dbReference type="SMART" id="SM00065">
    <property type="entry name" value="GAF"/>
    <property type="match status" value="1"/>
</dbReference>
<reference evidence="6 7" key="1">
    <citation type="journal article" date="2016" name="PLoS ONE">
        <title>Complete Genome Sequence and Comparative Genomics of a Novel Myxobacterium Myxococcus hansupus.</title>
        <authorList>
            <person name="Sharma G."/>
            <person name="Narwani T."/>
            <person name="Subramanian S."/>
        </authorList>
    </citation>
    <scope>NUCLEOTIDE SEQUENCE [LARGE SCALE GENOMIC DNA]</scope>
    <source>
        <strain evidence="7">mixupus</strain>
    </source>
</reference>
<keyword evidence="3" id="KW-0808">Transferase</keyword>
<dbReference type="EC" id="2.7.13.3" evidence="2"/>
<accession>A0A0H4XQX7</accession>
<dbReference type="InterPro" id="IPR003018">
    <property type="entry name" value="GAF"/>
</dbReference>
<dbReference type="InterPro" id="IPR036097">
    <property type="entry name" value="HisK_dim/P_sf"/>
</dbReference>
<dbReference type="Pfam" id="PF00512">
    <property type="entry name" value="HisKA"/>
    <property type="match status" value="1"/>
</dbReference>
<dbReference type="Pfam" id="PF00989">
    <property type="entry name" value="PAS"/>
    <property type="match status" value="1"/>
</dbReference>
<dbReference type="CDD" id="cd00130">
    <property type="entry name" value="PAS"/>
    <property type="match status" value="2"/>
</dbReference>
<dbReference type="GO" id="GO:0000155">
    <property type="term" value="F:phosphorelay sensor kinase activity"/>
    <property type="evidence" value="ECO:0007669"/>
    <property type="project" value="InterPro"/>
</dbReference>
<evidence type="ECO:0000313" key="7">
    <source>
        <dbReference type="Proteomes" id="UP000009026"/>
    </source>
</evidence>
<dbReference type="KEGG" id="mym:A176_007689"/>
<dbReference type="Gene3D" id="3.30.450.20">
    <property type="entry name" value="PAS domain"/>
    <property type="match status" value="2"/>
</dbReference>
<evidence type="ECO:0000256" key="4">
    <source>
        <dbReference type="ARBA" id="ARBA00022777"/>
    </source>
</evidence>
<evidence type="ECO:0000259" key="5">
    <source>
        <dbReference type="PROSITE" id="PS50112"/>
    </source>
</evidence>
<proteinExistence type="predicted"/>
<comment type="catalytic activity">
    <reaction evidence="1">
        <text>ATP + protein L-histidine = ADP + protein N-phospho-L-histidine.</text>
        <dbReference type="EC" id="2.7.13.3"/>
    </reaction>
</comment>
<dbReference type="Gene3D" id="1.10.287.130">
    <property type="match status" value="1"/>
</dbReference>
<dbReference type="Gene3D" id="3.30.450.40">
    <property type="match status" value="1"/>
</dbReference>
<dbReference type="InterPro" id="IPR011006">
    <property type="entry name" value="CheY-like_superfamily"/>
</dbReference>
<keyword evidence="4" id="KW-0418">Kinase</keyword>
<dbReference type="PANTHER" id="PTHR44757:SF2">
    <property type="entry name" value="BIOFILM ARCHITECTURE MAINTENANCE PROTEIN MBAA"/>
    <property type="match status" value="1"/>
</dbReference>
<evidence type="ECO:0000256" key="2">
    <source>
        <dbReference type="ARBA" id="ARBA00012438"/>
    </source>
</evidence>